<organism evidence="1 2">
    <name type="scientific">Desulfosarcina widdelii</name>
    <dbReference type="NCBI Taxonomy" id="947919"/>
    <lineage>
        <taxon>Bacteria</taxon>
        <taxon>Pseudomonadati</taxon>
        <taxon>Thermodesulfobacteriota</taxon>
        <taxon>Desulfobacteria</taxon>
        <taxon>Desulfobacterales</taxon>
        <taxon>Desulfosarcinaceae</taxon>
        <taxon>Desulfosarcina</taxon>
    </lineage>
</organism>
<proteinExistence type="predicted"/>
<dbReference type="RefSeq" id="WP_155302011.1">
    <property type="nucleotide sequence ID" value="NZ_AP021875.1"/>
</dbReference>
<protein>
    <submittedName>
        <fullName evidence="1">Uncharacterized protein</fullName>
    </submittedName>
</protein>
<evidence type="ECO:0000313" key="2">
    <source>
        <dbReference type="Proteomes" id="UP000427769"/>
    </source>
</evidence>
<name>A0A5K7Z317_9BACT</name>
<reference evidence="1 2" key="1">
    <citation type="submission" date="2019-11" db="EMBL/GenBank/DDBJ databases">
        <title>Comparative genomics of hydrocarbon-degrading Desulfosarcina strains.</title>
        <authorList>
            <person name="Watanabe M."/>
            <person name="Kojima H."/>
            <person name="Fukui M."/>
        </authorList>
    </citation>
    <scope>NUCLEOTIDE SEQUENCE [LARGE SCALE GENOMIC DNA]</scope>
    <source>
        <strain evidence="1 2">PP31</strain>
    </source>
</reference>
<gene>
    <name evidence="1" type="ORF">DSCW_02610</name>
</gene>
<evidence type="ECO:0000313" key="1">
    <source>
        <dbReference type="EMBL" id="BBO72844.1"/>
    </source>
</evidence>
<dbReference type="AlphaFoldDB" id="A0A5K7Z317"/>
<accession>A0A5K7Z317</accession>
<dbReference type="OrthoDB" id="9866268at2"/>
<dbReference type="KEGG" id="dwd:DSCW_02610"/>
<keyword evidence="2" id="KW-1185">Reference proteome</keyword>
<dbReference type="EMBL" id="AP021875">
    <property type="protein sequence ID" value="BBO72844.1"/>
    <property type="molecule type" value="Genomic_DNA"/>
</dbReference>
<sequence>MKRLTKAILLPIRSLSRRWNRPRLYYWSESRLFELRAVKVMPQFYYRWLYQLSMNLLAIRRFRPLADRLIHTIPYDIRFRVA</sequence>
<dbReference type="Proteomes" id="UP000427769">
    <property type="component" value="Chromosome"/>
</dbReference>